<dbReference type="KEGG" id="vg:26636161"/>
<sequence>MKTQKLYFHKDLQIRCLMLKVWSSGKCLMETKKGIEFFANIGDISAIY</sequence>
<protein>
    <submittedName>
        <fullName evidence="1">Uncharacterized protein</fullName>
    </submittedName>
</protein>
<accession>A0A0F7DD19</accession>
<evidence type="ECO:0000313" key="1">
    <source>
        <dbReference type="EMBL" id="AKG94256.1"/>
    </source>
</evidence>
<organism evidence="1 2">
    <name type="scientific">Polaribacter phage P12002L</name>
    <dbReference type="NCBI Taxonomy" id="1647386"/>
    <lineage>
        <taxon>Viruses</taxon>
        <taxon>Duplodnaviria</taxon>
        <taxon>Heunggongvirae</taxon>
        <taxon>Uroviricota</taxon>
        <taxon>Caudoviricetes</taxon>
        <taxon>Incheonvirus</taxon>
        <taxon>Incheonvirus P12002L</taxon>
    </lineage>
</organism>
<keyword evidence="2" id="KW-1185">Reference proteome</keyword>
<gene>
    <name evidence="1" type="ORF">P12002L_0082</name>
</gene>
<name>A0A0F7DD19_9CAUD</name>
<dbReference type="OrthoDB" id="37209at10239"/>
<dbReference type="Proteomes" id="UP000204415">
    <property type="component" value="Segment"/>
</dbReference>
<dbReference type="RefSeq" id="YP_009209742.1">
    <property type="nucleotide sequence ID" value="NC_028924.1"/>
</dbReference>
<dbReference type="EMBL" id="KR136259">
    <property type="protein sequence ID" value="AKG94256.1"/>
    <property type="molecule type" value="Genomic_DNA"/>
</dbReference>
<evidence type="ECO:0000313" key="2">
    <source>
        <dbReference type="Proteomes" id="UP000204415"/>
    </source>
</evidence>
<proteinExistence type="predicted"/>
<reference evidence="1 2" key="1">
    <citation type="journal article" date="2015" name="Stand. Genomic Sci.">
        <title>Complete genome sequences of bacteriophages P12002L and P12002S, two lytic phages that infect a marine Polaribacter strain.</title>
        <authorList>
            <person name="Kang I."/>
            <person name="Jang H."/>
            <person name="Cho J.-C."/>
        </authorList>
    </citation>
    <scope>NUCLEOTIDE SEQUENCE [LARGE SCALE GENOMIC DNA]</scope>
</reference>
<dbReference type="GeneID" id="26636161"/>